<proteinExistence type="predicted"/>
<sequence length="191" mass="21939">MNNQENQQEQTPSLSSLMKKRKHNELVVIEYELNEIVNKKIQKLQKKEKILLLVSDPHEEVKESDGLFVAGLSASVGSHMKNAALRHQPKFKLLDTDNQSIARFLGLNSIIDLSFDHPEAQTSYQDNRSCGPNWLSMYRKTKSLQNQFDIEENQDYDKDPKADKKTWTRGTWVAFRDGKTEIPPPPSKLTA</sequence>
<dbReference type="Proteomes" id="UP000717996">
    <property type="component" value="Unassembled WGS sequence"/>
</dbReference>
<gene>
    <name evidence="1" type="ORF">G6F51_006981</name>
</gene>
<name>A0A9P6Y9V0_RHIOR</name>
<dbReference type="EMBL" id="JAANIT010000998">
    <property type="protein sequence ID" value="KAG1542923.1"/>
    <property type="molecule type" value="Genomic_DNA"/>
</dbReference>
<dbReference type="OrthoDB" id="2287668at2759"/>
<evidence type="ECO:0000313" key="1">
    <source>
        <dbReference type="EMBL" id="KAG1542923.1"/>
    </source>
</evidence>
<protein>
    <submittedName>
        <fullName evidence="1">Uncharacterized protein</fullName>
    </submittedName>
</protein>
<accession>A0A9P6Y9V0</accession>
<dbReference type="AlphaFoldDB" id="A0A9P6Y9V0"/>
<evidence type="ECO:0000313" key="2">
    <source>
        <dbReference type="Proteomes" id="UP000717996"/>
    </source>
</evidence>
<comment type="caution">
    <text evidence="1">The sequence shown here is derived from an EMBL/GenBank/DDBJ whole genome shotgun (WGS) entry which is preliminary data.</text>
</comment>
<organism evidence="1 2">
    <name type="scientific">Rhizopus oryzae</name>
    <name type="common">Mucormycosis agent</name>
    <name type="synonym">Rhizopus arrhizus var. delemar</name>
    <dbReference type="NCBI Taxonomy" id="64495"/>
    <lineage>
        <taxon>Eukaryota</taxon>
        <taxon>Fungi</taxon>
        <taxon>Fungi incertae sedis</taxon>
        <taxon>Mucoromycota</taxon>
        <taxon>Mucoromycotina</taxon>
        <taxon>Mucoromycetes</taxon>
        <taxon>Mucorales</taxon>
        <taxon>Mucorineae</taxon>
        <taxon>Rhizopodaceae</taxon>
        <taxon>Rhizopus</taxon>
    </lineage>
</organism>
<reference evidence="1" key="1">
    <citation type="journal article" date="2020" name="Microb. Genom.">
        <title>Genetic diversity of clinical and environmental Mucorales isolates obtained from an investigation of mucormycosis cases among solid organ transplant recipients.</title>
        <authorList>
            <person name="Nguyen M.H."/>
            <person name="Kaul D."/>
            <person name="Muto C."/>
            <person name="Cheng S.J."/>
            <person name="Richter R.A."/>
            <person name="Bruno V.M."/>
            <person name="Liu G."/>
            <person name="Beyhan S."/>
            <person name="Sundermann A.J."/>
            <person name="Mounaud S."/>
            <person name="Pasculle A.W."/>
            <person name="Nierman W.C."/>
            <person name="Driscoll E."/>
            <person name="Cumbie R."/>
            <person name="Clancy C.J."/>
            <person name="Dupont C.L."/>
        </authorList>
    </citation>
    <scope>NUCLEOTIDE SEQUENCE</scope>
    <source>
        <strain evidence="1">GL16</strain>
    </source>
</reference>